<name>A0ABZ0PNZ3_9PROT</name>
<organism evidence="2 3">
    <name type="scientific">Sediminicoccus rosea</name>
    <dbReference type="NCBI Taxonomy" id="1225128"/>
    <lineage>
        <taxon>Bacteria</taxon>
        <taxon>Pseudomonadati</taxon>
        <taxon>Pseudomonadota</taxon>
        <taxon>Alphaproteobacteria</taxon>
        <taxon>Acetobacterales</taxon>
        <taxon>Roseomonadaceae</taxon>
        <taxon>Sediminicoccus</taxon>
    </lineage>
</organism>
<evidence type="ECO:0000313" key="3">
    <source>
        <dbReference type="Proteomes" id="UP001305521"/>
    </source>
</evidence>
<dbReference type="CDD" id="cd08946">
    <property type="entry name" value="SDR_e"/>
    <property type="match status" value="1"/>
</dbReference>
<dbReference type="InterPro" id="IPR001509">
    <property type="entry name" value="Epimerase_deHydtase"/>
</dbReference>
<dbReference type="Pfam" id="PF01370">
    <property type="entry name" value="Epimerase"/>
    <property type="match status" value="1"/>
</dbReference>
<accession>A0ABZ0PNZ3</accession>
<reference evidence="2 3" key="1">
    <citation type="submission" date="2023-11" db="EMBL/GenBank/DDBJ databases">
        <title>Arctic aerobic anoxygenic photoheterotroph Sediminicoccus rosea KRV36 adapts its photosynthesis to long days of polar summer.</title>
        <authorList>
            <person name="Tomasch J."/>
            <person name="Kopejtka K."/>
            <person name="Bily T."/>
            <person name="Gardiner A.T."/>
            <person name="Gardian Z."/>
            <person name="Shivaramu S."/>
            <person name="Koblizek M."/>
            <person name="Engelhardt F."/>
            <person name="Kaftan D."/>
        </authorList>
    </citation>
    <scope>NUCLEOTIDE SEQUENCE [LARGE SCALE GENOMIC DNA]</scope>
    <source>
        <strain evidence="2 3">R-30</strain>
    </source>
</reference>
<evidence type="ECO:0000313" key="2">
    <source>
        <dbReference type="EMBL" id="WPB87453.1"/>
    </source>
</evidence>
<feature type="domain" description="NAD-dependent epimerase/dehydratase" evidence="1">
    <location>
        <begin position="8"/>
        <end position="216"/>
    </location>
</feature>
<dbReference type="Gene3D" id="3.40.50.720">
    <property type="entry name" value="NAD(P)-binding Rossmann-like Domain"/>
    <property type="match status" value="1"/>
</dbReference>
<dbReference type="EMBL" id="CP137852">
    <property type="protein sequence ID" value="WPB87453.1"/>
    <property type="molecule type" value="Genomic_DNA"/>
</dbReference>
<dbReference type="PANTHER" id="PTHR43245:SF13">
    <property type="entry name" value="UDP-D-APIOSE_UDP-D-XYLOSE SYNTHASE 2"/>
    <property type="match status" value="1"/>
</dbReference>
<protein>
    <submittedName>
        <fullName evidence="2">NAD(P)-dependent oxidoreductase</fullName>
    </submittedName>
</protein>
<proteinExistence type="predicted"/>
<dbReference type="Proteomes" id="UP001305521">
    <property type="component" value="Chromosome"/>
</dbReference>
<sequence length="291" mass="29568">MAAHLGPILVTGAAGYLGAHVLNAIYAAGGAATGASRDGRVGLACDLLDRSALRALLAAVRPAVVVHCAAERVGSYDDTAAAARSVQMTRHLAEAGVQRLVHISSMTVYAPTQPMPAREETTDPQSAYGLGKREAERVLEAAGGLAATILRLPGLFGAPRRGGLVQQLCRAAALGLTPSLPAAPVMWAAMHVEDAASVVARAALRPAAPTSILNVGYPGPHSINRLVALVAQASGAPLATQVAHPVFEMDLSRLNAAYGPAPGSLPERIRIALATAAGGPPTQSTGMEDAA</sequence>
<dbReference type="InterPro" id="IPR036291">
    <property type="entry name" value="NAD(P)-bd_dom_sf"/>
</dbReference>
<dbReference type="SUPFAM" id="SSF51735">
    <property type="entry name" value="NAD(P)-binding Rossmann-fold domains"/>
    <property type="match status" value="1"/>
</dbReference>
<dbReference type="RefSeq" id="WP_318651405.1">
    <property type="nucleotide sequence ID" value="NZ_CP137852.1"/>
</dbReference>
<dbReference type="InterPro" id="IPR050177">
    <property type="entry name" value="Lipid_A_modif_metabolic_enz"/>
</dbReference>
<evidence type="ECO:0000259" key="1">
    <source>
        <dbReference type="Pfam" id="PF01370"/>
    </source>
</evidence>
<gene>
    <name evidence="2" type="ORF">R9Z33_11350</name>
</gene>
<keyword evidence="3" id="KW-1185">Reference proteome</keyword>
<dbReference type="PANTHER" id="PTHR43245">
    <property type="entry name" value="BIFUNCTIONAL POLYMYXIN RESISTANCE PROTEIN ARNA"/>
    <property type="match status" value="1"/>
</dbReference>